<gene>
    <name evidence="1" type="ORF">GCM10010981_00980</name>
</gene>
<sequence length="96" mass="10206">MATANFSTAGTLSLADLQQVVQDKEQDIGPITTISFLDANTMLTFQFGSSPDAMHLISLRLYADHPAQQSGMTLVCAGTCLVGGAQQKVAAYRRTP</sequence>
<protein>
    <submittedName>
        <fullName evidence="1">Uncharacterized protein</fullName>
    </submittedName>
</protein>
<reference evidence="2" key="1">
    <citation type="journal article" date="2019" name="Int. J. Syst. Evol. Microbiol.">
        <title>The Global Catalogue of Microorganisms (GCM) 10K type strain sequencing project: providing services to taxonomists for standard genome sequencing and annotation.</title>
        <authorList>
            <consortium name="The Broad Institute Genomics Platform"/>
            <consortium name="The Broad Institute Genome Sequencing Center for Infectious Disease"/>
            <person name="Wu L."/>
            <person name="Ma J."/>
        </authorList>
    </citation>
    <scope>NUCLEOTIDE SEQUENCE [LARGE SCALE GENOMIC DNA]</scope>
    <source>
        <strain evidence="2">CGMCC 1.15439</strain>
    </source>
</reference>
<evidence type="ECO:0000313" key="1">
    <source>
        <dbReference type="EMBL" id="GGA17060.1"/>
    </source>
</evidence>
<proteinExistence type="predicted"/>
<organism evidence="1 2">
    <name type="scientific">Dyella nitratireducens</name>
    <dbReference type="NCBI Taxonomy" id="1849580"/>
    <lineage>
        <taxon>Bacteria</taxon>
        <taxon>Pseudomonadati</taxon>
        <taxon>Pseudomonadota</taxon>
        <taxon>Gammaproteobacteria</taxon>
        <taxon>Lysobacterales</taxon>
        <taxon>Rhodanobacteraceae</taxon>
        <taxon>Dyella</taxon>
    </lineage>
</organism>
<name>A0ABQ1FJ42_9GAMM</name>
<evidence type="ECO:0000313" key="2">
    <source>
        <dbReference type="Proteomes" id="UP000620046"/>
    </source>
</evidence>
<comment type="caution">
    <text evidence="1">The sequence shown here is derived from an EMBL/GenBank/DDBJ whole genome shotgun (WGS) entry which is preliminary data.</text>
</comment>
<dbReference type="EMBL" id="BMJA01000001">
    <property type="protein sequence ID" value="GGA17060.1"/>
    <property type="molecule type" value="Genomic_DNA"/>
</dbReference>
<dbReference type="Proteomes" id="UP000620046">
    <property type="component" value="Unassembled WGS sequence"/>
</dbReference>
<accession>A0ABQ1FJ42</accession>
<dbReference type="RefSeq" id="WP_188792320.1">
    <property type="nucleotide sequence ID" value="NZ_BMJA01000001.1"/>
</dbReference>
<keyword evidence="2" id="KW-1185">Reference proteome</keyword>